<dbReference type="SUPFAM" id="SSF159888">
    <property type="entry name" value="YdhG-like"/>
    <property type="match status" value="1"/>
</dbReference>
<sequence>MSVDEKAIEVLKWNKPALVNGGILFVYAAYKDHISLHPTPSVLRQLSDQVADYKTLENTIQFPISEPLPKALILKIAKLRLYEKNQLGIGWK</sequence>
<dbReference type="Gene3D" id="3.90.1150.200">
    <property type="match status" value="1"/>
</dbReference>
<reference evidence="1 2" key="1">
    <citation type="submission" date="2019-04" db="EMBL/GenBank/DDBJ databases">
        <title>Thalassotalea guangxiensis sp. nov., isolated from sediment of the coastal wetland.</title>
        <authorList>
            <person name="Zheng S."/>
            <person name="Zhang D."/>
        </authorList>
    </citation>
    <scope>NUCLEOTIDE SEQUENCE [LARGE SCALE GENOMIC DNA]</scope>
    <source>
        <strain evidence="1 2">ZS-4</strain>
    </source>
</reference>
<dbReference type="Proteomes" id="UP000307999">
    <property type="component" value="Unassembled WGS sequence"/>
</dbReference>
<accession>A0A4U1B3N9</accession>
<evidence type="ECO:0000313" key="1">
    <source>
        <dbReference type="EMBL" id="TKB44380.1"/>
    </source>
</evidence>
<name>A0A4U1B3N9_9GAMM</name>
<comment type="caution">
    <text evidence="1">The sequence shown here is derived from an EMBL/GenBank/DDBJ whole genome shotgun (WGS) entry which is preliminary data.</text>
</comment>
<evidence type="ECO:0008006" key="3">
    <source>
        <dbReference type="Google" id="ProtNLM"/>
    </source>
</evidence>
<gene>
    <name evidence="1" type="ORF">E8M12_12060</name>
</gene>
<organism evidence="1 2">
    <name type="scientific">Thalassotalea mangrovi</name>
    <dbReference type="NCBI Taxonomy" id="2572245"/>
    <lineage>
        <taxon>Bacteria</taxon>
        <taxon>Pseudomonadati</taxon>
        <taxon>Pseudomonadota</taxon>
        <taxon>Gammaproteobacteria</taxon>
        <taxon>Alteromonadales</taxon>
        <taxon>Colwelliaceae</taxon>
        <taxon>Thalassotalea</taxon>
    </lineage>
</organism>
<protein>
    <recommendedName>
        <fullName evidence="3">YdhG-like domain-containing protein</fullName>
    </recommendedName>
</protein>
<dbReference type="AlphaFoldDB" id="A0A4U1B3N9"/>
<proteinExistence type="predicted"/>
<dbReference type="EMBL" id="SWDB01000029">
    <property type="protein sequence ID" value="TKB44380.1"/>
    <property type="molecule type" value="Genomic_DNA"/>
</dbReference>
<dbReference type="OrthoDB" id="9811812at2"/>
<evidence type="ECO:0000313" key="2">
    <source>
        <dbReference type="Proteomes" id="UP000307999"/>
    </source>
</evidence>
<keyword evidence="2" id="KW-1185">Reference proteome</keyword>